<dbReference type="EMBL" id="JABWDY010022966">
    <property type="protein sequence ID" value="KAF5191295.1"/>
    <property type="molecule type" value="Genomic_DNA"/>
</dbReference>
<accession>A0A7J6W4P3</accession>
<name>A0A7J6W4P3_THATH</name>
<gene>
    <name evidence="1" type="ORF">FRX31_019118</name>
</gene>
<organism evidence="1 2">
    <name type="scientific">Thalictrum thalictroides</name>
    <name type="common">Rue-anemone</name>
    <name type="synonym">Anemone thalictroides</name>
    <dbReference type="NCBI Taxonomy" id="46969"/>
    <lineage>
        <taxon>Eukaryota</taxon>
        <taxon>Viridiplantae</taxon>
        <taxon>Streptophyta</taxon>
        <taxon>Embryophyta</taxon>
        <taxon>Tracheophyta</taxon>
        <taxon>Spermatophyta</taxon>
        <taxon>Magnoliopsida</taxon>
        <taxon>Ranunculales</taxon>
        <taxon>Ranunculaceae</taxon>
        <taxon>Thalictroideae</taxon>
        <taxon>Thalictrum</taxon>
    </lineage>
</organism>
<dbReference type="AlphaFoldDB" id="A0A7J6W4P3"/>
<comment type="caution">
    <text evidence="1">The sequence shown here is derived from an EMBL/GenBank/DDBJ whole genome shotgun (WGS) entry which is preliminary data.</text>
</comment>
<dbReference type="Proteomes" id="UP000554482">
    <property type="component" value="Unassembled WGS sequence"/>
</dbReference>
<sequence length="62" mass="7282">MEGLLHDQSSLWQQKGKDQFVVEVDRNSAYFHALHKFKQSSNMLVELNTEEGGKLYRQEDIQ</sequence>
<keyword evidence="2" id="KW-1185">Reference proteome</keyword>
<evidence type="ECO:0000313" key="1">
    <source>
        <dbReference type="EMBL" id="KAF5191295.1"/>
    </source>
</evidence>
<protein>
    <submittedName>
        <fullName evidence="1">Uncharacterized protein</fullName>
    </submittedName>
</protein>
<dbReference type="OrthoDB" id="1002559at2759"/>
<evidence type="ECO:0000313" key="2">
    <source>
        <dbReference type="Proteomes" id="UP000554482"/>
    </source>
</evidence>
<feature type="non-terminal residue" evidence="1">
    <location>
        <position position="62"/>
    </location>
</feature>
<proteinExistence type="predicted"/>
<reference evidence="1 2" key="1">
    <citation type="submission" date="2020-06" db="EMBL/GenBank/DDBJ databases">
        <title>Transcriptomic and genomic resources for Thalictrum thalictroides and T. hernandezii: Facilitating candidate gene discovery in an emerging model plant lineage.</title>
        <authorList>
            <person name="Arias T."/>
            <person name="Riano-Pachon D.M."/>
            <person name="Di Stilio V.S."/>
        </authorList>
    </citation>
    <scope>NUCLEOTIDE SEQUENCE [LARGE SCALE GENOMIC DNA]</scope>
    <source>
        <strain evidence="2">cv. WT478/WT964</strain>
        <tissue evidence="1">Leaves</tissue>
    </source>
</reference>